<dbReference type="PANTHER" id="PTHR37406:SF1">
    <property type="entry name" value="T4-TYPE LYSOZYME 1-RELATED"/>
    <property type="match status" value="1"/>
</dbReference>
<accession>H8FP82</accession>
<dbReference type="EC" id="3.2.1.17" evidence="3"/>
<evidence type="ECO:0000256" key="3">
    <source>
        <dbReference type="RuleBase" id="RU003788"/>
    </source>
</evidence>
<keyword evidence="5" id="KW-1185">Reference proteome</keyword>
<keyword evidence="3 4" id="KW-0378">Hydrolase</keyword>
<evidence type="ECO:0000256" key="2">
    <source>
        <dbReference type="ARBA" id="ARBA00022638"/>
    </source>
</evidence>
<dbReference type="GO" id="GO:0016998">
    <property type="term" value="P:cell wall macromolecule catabolic process"/>
    <property type="evidence" value="ECO:0007669"/>
    <property type="project" value="InterPro"/>
</dbReference>
<dbReference type="Gene3D" id="1.10.530.40">
    <property type="match status" value="1"/>
</dbReference>
<organism evidence="4 5">
    <name type="scientific">Magnetospirillum molischianum DSM 120</name>
    <dbReference type="NCBI Taxonomy" id="1150626"/>
    <lineage>
        <taxon>Bacteria</taxon>
        <taxon>Pseudomonadati</taxon>
        <taxon>Pseudomonadota</taxon>
        <taxon>Alphaproteobacteria</taxon>
        <taxon>Rhodospirillales</taxon>
        <taxon>Rhodospirillaceae</taxon>
        <taxon>Magnetospirillum</taxon>
    </lineage>
</organism>
<dbReference type="eggNOG" id="COG3772">
    <property type="taxonomic scope" value="Bacteria"/>
</dbReference>
<dbReference type="Proteomes" id="UP000004169">
    <property type="component" value="Unassembled WGS sequence"/>
</dbReference>
<dbReference type="OrthoDB" id="5323745at2"/>
<dbReference type="GO" id="GO:0042742">
    <property type="term" value="P:defense response to bacterium"/>
    <property type="evidence" value="ECO:0007669"/>
    <property type="project" value="UniProtKB-KW"/>
</dbReference>
<dbReference type="Pfam" id="PF00959">
    <property type="entry name" value="Phage_lysozyme"/>
    <property type="match status" value="1"/>
</dbReference>
<dbReference type="InterPro" id="IPR023347">
    <property type="entry name" value="Lysozyme_dom_sf"/>
</dbReference>
<proteinExistence type="inferred from homology"/>
<protein>
    <recommendedName>
        <fullName evidence="3">Lysozyme</fullName>
        <ecNumber evidence="3">3.2.1.17</ecNumber>
    </recommendedName>
</protein>
<evidence type="ECO:0000256" key="1">
    <source>
        <dbReference type="ARBA" id="ARBA00022529"/>
    </source>
</evidence>
<sequence>MLDLTRLYADLRRDEGLRLVAYRCTAGVLTIGYGHTSGVCEGDTCTPEQAEAWLQNDVAAALTGLDHALPWWRRLAESRQRALANMAFQLGLARLLGFKRMLAALERGDYATAAAEALNSKWAREDTPERAHRVVRLIREGK</sequence>
<dbReference type="STRING" id="1150626.PHAMO_180139"/>
<keyword evidence="2 3" id="KW-0081">Bacteriolytic enzyme</keyword>
<dbReference type="InterPro" id="IPR002196">
    <property type="entry name" value="Glyco_hydro_24"/>
</dbReference>
<evidence type="ECO:0000313" key="4">
    <source>
        <dbReference type="EMBL" id="CCG40170.1"/>
    </source>
</evidence>
<evidence type="ECO:0000313" key="5">
    <source>
        <dbReference type="Proteomes" id="UP000004169"/>
    </source>
</evidence>
<dbReference type="SUPFAM" id="SSF53955">
    <property type="entry name" value="Lysozyme-like"/>
    <property type="match status" value="1"/>
</dbReference>
<dbReference type="EMBL" id="CAHP01000010">
    <property type="protein sequence ID" value="CCG40170.1"/>
    <property type="molecule type" value="Genomic_DNA"/>
</dbReference>
<dbReference type="GO" id="GO:0009253">
    <property type="term" value="P:peptidoglycan catabolic process"/>
    <property type="evidence" value="ECO:0007669"/>
    <property type="project" value="InterPro"/>
</dbReference>
<keyword evidence="1 3" id="KW-0929">Antimicrobial</keyword>
<keyword evidence="3 4" id="KW-0326">Glycosidase</keyword>
<dbReference type="InterPro" id="IPR023346">
    <property type="entry name" value="Lysozyme-like_dom_sf"/>
</dbReference>
<dbReference type="InterPro" id="IPR052619">
    <property type="entry name" value="Phage_lysozyme-like"/>
</dbReference>
<name>H8FP82_MAGML</name>
<comment type="caution">
    <text evidence="4">The sequence shown here is derived from an EMBL/GenBank/DDBJ whole genome shotgun (WGS) entry which is preliminary data.</text>
</comment>
<gene>
    <name evidence="4" type="ORF">PHAMO_180139</name>
</gene>
<reference evidence="4 5" key="1">
    <citation type="journal article" date="2012" name="J. Bacteriol.">
        <title>Draft Genome Sequence of the Purple Photosynthetic Bacterium Phaeospirillum molischianum DSM120, a Particularly Versatile Bacterium.</title>
        <authorList>
            <person name="Duquesne K."/>
            <person name="Prima V."/>
            <person name="Ji B."/>
            <person name="Rouy Z."/>
            <person name="Medigue C."/>
            <person name="Talla E."/>
            <person name="Sturgis J.N."/>
        </authorList>
    </citation>
    <scope>NUCLEOTIDE SEQUENCE [LARGE SCALE GENOMIC DNA]</scope>
    <source>
        <strain evidence="5">DSM120</strain>
    </source>
</reference>
<dbReference type="AlphaFoldDB" id="H8FP82"/>
<dbReference type="GO" id="GO:0003796">
    <property type="term" value="F:lysozyme activity"/>
    <property type="evidence" value="ECO:0007669"/>
    <property type="project" value="UniProtKB-EC"/>
</dbReference>
<dbReference type="GO" id="GO:0031640">
    <property type="term" value="P:killing of cells of another organism"/>
    <property type="evidence" value="ECO:0007669"/>
    <property type="project" value="UniProtKB-KW"/>
</dbReference>
<comment type="catalytic activity">
    <reaction evidence="3">
        <text>Hydrolysis of (1-&gt;4)-beta-linkages between N-acetylmuramic acid and N-acetyl-D-glucosamine residues in a peptidoglycan and between N-acetyl-D-glucosamine residues in chitodextrins.</text>
        <dbReference type="EC" id="3.2.1.17"/>
    </reaction>
</comment>
<comment type="similarity">
    <text evidence="3">Belongs to the glycosyl hydrolase 24 family.</text>
</comment>
<dbReference type="PANTHER" id="PTHR37406">
    <property type="entry name" value="T4-TYPE LYSOZYME 1-RELATED"/>
    <property type="match status" value="1"/>
</dbReference>